<dbReference type="GO" id="GO:0003677">
    <property type="term" value="F:DNA binding"/>
    <property type="evidence" value="ECO:0007669"/>
    <property type="project" value="TreeGrafter"/>
</dbReference>
<dbReference type="RefSeq" id="WP_090329003.1">
    <property type="nucleotide sequence ID" value="NZ_FNSL01000001.1"/>
</dbReference>
<dbReference type="GO" id="GO:0010288">
    <property type="term" value="P:response to lead ion"/>
    <property type="evidence" value="ECO:0007669"/>
    <property type="project" value="TreeGrafter"/>
</dbReference>
<dbReference type="AlphaFoldDB" id="A0A1H4KW18"/>
<dbReference type="GO" id="GO:0032791">
    <property type="term" value="F:lead ion binding"/>
    <property type="evidence" value="ECO:0007669"/>
    <property type="project" value="TreeGrafter"/>
</dbReference>
<dbReference type="NCBIfam" id="NF033788">
    <property type="entry name" value="HTH_metalloreg"/>
    <property type="match status" value="1"/>
</dbReference>
<dbReference type="SUPFAM" id="SSF46785">
    <property type="entry name" value="Winged helix' DNA-binding domain"/>
    <property type="match status" value="1"/>
</dbReference>
<dbReference type="Gene3D" id="1.10.10.10">
    <property type="entry name" value="Winged helix-like DNA-binding domain superfamily/Winged helix DNA-binding domain"/>
    <property type="match status" value="1"/>
</dbReference>
<name>A0A1H4KW18_9HYPH</name>
<sequence length="233" mass="24886">MKAGTDLAQIASLVGDPARANMLAALMGGTALTASELAMEAGVTLPTASAHLARLSDGGLLRMTRQGRHRYYALADHQVAAMLESIMGVAAALGPRKVLPGPRDTAMREARICYDHLAGEAGVAMFDAFAGRGLIAIDGDDVNLTDKGAGFFSDFGLDIEAMRGKRRPVCRSCLDWSVRRSHLAGSLGAGMLDRFIALKWARREKNSRVIRFTPPGRAAFEKMLRADEGRTGA</sequence>
<dbReference type="Pfam" id="PF12840">
    <property type="entry name" value="HTH_20"/>
    <property type="match status" value="1"/>
</dbReference>
<dbReference type="GO" id="GO:0097063">
    <property type="term" value="F:cadmium ion sensor activity"/>
    <property type="evidence" value="ECO:0007669"/>
    <property type="project" value="TreeGrafter"/>
</dbReference>
<protein>
    <submittedName>
        <fullName evidence="2">Transcriptional regulator, ArsR family</fullName>
    </submittedName>
</protein>
<dbReference type="GO" id="GO:0003700">
    <property type="term" value="F:DNA-binding transcription factor activity"/>
    <property type="evidence" value="ECO:0007669"/>
    <property type="project" value="InterPro"/>
</dbReference>
<dbReference type="PANTHER" id="PTHR39168">
    <property type="entry name" value="TRANSCRIPTIONAL REGULATOR-RELATED"/>
    <property type="match status" value="1"/>
</dbReference>
<dbReference type="PANTHER" id="PTHR39168:SF1">
    <property type="entry name" value="TRANSCRIPTIONAL REGULATORY PROTEIN"/>
    <property type="match status" value="1"/>
</dbReference>
<feature type="domain" description="HTH arsR-type" evidence="1">
    <location>
        <begin position="1"/>
        <end position="94"/>
    </location>
</feature>
<organism evidence="2 3">
    <name type="scientific">Nitratireductor aquibiodomus</name>
    <dbReference type="NCBI Taxonomy" id="204799"/>
    <lineage>
        <taxon>Bacteria</taxon>
        <taxon>Pseudomonadati</taxon>
        <taxon>Pseudomonadota</taxon>
        <taxon>Alphaproteobacteria</taxon>
        <taxon>Hyphomicrobiales</taxon>
        <taxon>Phyllobacteriaceae</taxon>
        <taxon>Nitratireductor</taxon>
    </lineage>
</organism>
<evidence type="ECO:0000313" key="3">
    <source>
        <dbReference type="Proteomes" id="UP000199064"/>
    </source>
</evidence>
<dbReference type="InterPro" id="IPR001845">
    <property type="entry name" value="HTH_ArsR_DNA-bd_dom"/>
</dbReference>
<evidence type="ECO:0000313" key="2">
    <source>
        <dbReference type="EMBL" id="SEB62278.1"/>
    </source>
</evidence>
<accession>A0A1H4KW18</accession>
<dbReference type="InterPro" id="IPR011991">
    <property type="entry name" value="ArsR-like_HTH"/>
</dbReference>
<proteinExistence type="predicted"/>
<gene>
    <name evidence="2" type="ORF">SAMN05216452_2485</name>
</gene>
<dbReference type="PRINTS" id="PR00778">
    <property type="entry name" value="HTHARSR"/>
</dbReference>
<dbReference type="EMBL" id="FNSL01000001">
    <property type="protein sequence ID" value="SEB62278.1"/>
    <property type="molecule type" value="Genomic_DNA"/>
</dbReference>
<keyword evidence="3" id="KW-1185">Reference proteome</keyword>
<dbReference type="InterPro" id="IPR052543">
    <property type="entry name" value="HTH_Metal-responsive_Reg"/>
</dbReference>
<dbReference type="InterPro" id="IPR036388">
    <property type="entry name" value="WH-like_DNA-bd_sf"/>
</dbReference>
<reference evidence="3" key="1">
    <citation type="submission" date="2016-10" db="EMBL/GenBank/DDBJ databases">
        <authorList>
            <person name="Varghese N."/>
            <person name="Submissions S."/>
        </authorList>
    </citation>
    <scope>NUCLEOTIDE SEQUENCE [LARGE SCALE GENOMIC DNA]</scope>
    <source>
        <strain evidence="3">ES.061</strain>
    </source>
</reference>
<evidence type="ECO:0000259" key="1">
    <source>
        <dbReference type="PROSITE" id="PS50987"/>
    </source>
</evidence>
<dbReference type="PROSITE" id="PS50987">
    <property type="entry name" value="HTH_ARSR_2"/>
    <property type="match status" value="1"/>
</dbReference>
<dbReference type="Proteomes" id="UP000199064">
    <property type="component" value="Unassembled WGS sequence"/>
</dbReference>
<dbReference type="SMART" id="SM00418">
    <property type="entry name" value="HTH_ARSR"/>
    <property type="match status" value="1"/>
</dbReference>
<dbReference type="InterPro" id="IPR036390">
    <property type="entry name" value="WH_DNA-bd_sf"/>
</dbReference>
<dbReference type="CDD" id="cd00090">
    <property type="entry name" value="HTH_ARSR"/>
    <property type="match status" value="1"/>
</dbReference>
<dbReference type="GO" id="GO:0046686">
    <property type="term" value="P:response to cadmium ion"/>
    <property type="evidence" value="ECO:0007669"/>
    <property type="project" value="TreeGrafter"/>
</dbReference>